<dbReference type="EMBL" id="UINC01123153">
    <property type="protein sequence ID" value="SVC99432.1"/>
    <property type="molecule type" value="Genomic_DNA"/>
</dbReference>
<protein>
    <submittedName>
        <fullName evidence="3">Uncharacterized protein</fullName>
    </submittedName>
</protein>
<dbReference type="Pfam" id="PF00106">
    <property type="entry name" value="adh_short"/>
    <property type="match status" value="1"/>
</dbReference>
<evidence type="ECO:0000256" key="1">
    <source>
        <dbReference type="ARBA" id="ARBA00006484"/>
    </source>
</evidence>
<dbReference type="PANTHER" id="PTHR42760">
    <property type="entry name" value="SHORT-CHAIN DEHYDROGENASES/REDUCTASES FAMILY MEMBER"/>
    <property type="match status" value="1"/>
</dbReference>
<organism evidence="3">
    <name type="scientific">marine metagenome</name>
    <dbReference type="NCBI Taxonomy" id="408172"/>
    <lineage>
        <taxon>unclassified sequences</taxon>
        <taxon>metagenomes</taxon>
        <taxon>ecological metagenomes</taxon>
    </lineage>
</organism>
<evidence type="ECO:0000256" key="2">
    <source>
        <dbReference type="ARBA" id="ARBA00023002"/>
    </source>
</evidence>
<dbReference type="PANTHER" id="PTHR42760:SF133">
    <property type="entry name" value="3-OXOACYL-[ACYL-CARRIER-PROTEIN] REDUCTASE"/>
    <property type="match status" value="1"/>
</dbReference>
<dbReference type="PRINTS" id="PR00080">
    <property type="entry name" value="SDRFAMILY"/>
</dbReference>
<dbReference type="GO" id="GO:0016616">
    <property type="term" value="F:oxidoreductase activity, acting on the CH-OH group of donors, NAD or NADP as acceptor"/>
    <property type="evidence" value="ECO:0007669"/>
    <property type="project" value="TreeGrafter"/>
</dbReference>
<dbReference type="InterPro" id="IPR002347">
    <property type="entry name" value="SDR_fam"/>
</dbReference>
<reference evidence="3" key="1">
    <citation type="submission" date="2018-05" db="EMBL/GenBank/DDBJ databases">
        <authorList>
            <person name="Lanie J.A."/>
            <person name="Ng W.-L."/>
            <person name="Kazmierczak K.M."/>
            <person name="Andrzejewski T.M."/>
            <person name="Davidsen T.M."/>
            <person name="Wayne K.J."/>
            <person name="Tettelin H."/>
            <person name="Glass J.I."/>
            <person name="Rusch D."/>
            <person name="Podicherti R."/>
            <person name="Tsui H.-C.T."/>
            <person name="Winkler M.E."/>
        </authorList>
    </citation>
    <scope>NUCLEOTIDE SEQUENCE</scope>
</reference>
<evidence type="ECO:0000313" key="3">
    <source>
        <dbReference type="EMBL" id="SVC99432.1"/>
    </source>
</evidence>
<gene>
    <name evidence="3" type="ORF">METZ01_LOCUS352286</name>
</gene>
<proteinExistence type="inferred from homology"/>
<dbReference type="Gene3D" id="3.40.50.720">
    <property type="entry name" value="NAD(P)-binding Rossmann-like Domain"/>
    <property type="match status" value="1"/>
</dbReference>
<feature type="non-terminal residue" evidence="3">
    <location>
        <position position="193"/>
    </location>
</feature>
<sequence length="193" mass="21246">MMNLFNLENRVAIITGGAGLLGVKHAEAIAEIGGIPIMVDINEEKVESEAQIIRDTYNVSAIGIKCDITKTEEVKNILCKIINDFGQLDILINNAAIDPKVEKKGTKKNSSRLENFIVNNWDKEFEVGVTGSFICTHIIGSHMAECGKGVIINIGSDLSFIAPNQSIYHQNENYYDRPVKPVSYSIIKHSLLG</sequence>
<accession>A0A382RQ81</accession>
<dbReference type="AlphaFoldDB" id="A0A382RQ81"/>
<name>A0A382RQ81_9ZZZZ</name>
<dbReference type="InterPro" id="IPR036291">
    <property type="entry name" value="NAD(P)-bd_dom_sf"/>
</dbReference>
<keyword evidence="2" id="KW-0560">Oxidoreductase</keyword>
<dbReference type="SUPFAM" id="SSF51735">
    <property type="entry name" value="NAD(P)-binding Rossmann-fold domains"/>
    <property type="match status" value="1"/>
</dbReference>
<dbReference type="PRINTS" id="PR00081">
    <property type="entry name" value="GDHRDH"/>
</dbReference>
<comment type="similarity">
    <text evidence="1">Belongs to the short-chain dehydrogenases/reductases (SDR) family.</text>
</comment>